<dbReference type="EMBL" id="CM001233">
    <property type="protein sequence ID" value="EHA51869.1"/>
    <property type="molecule type" value="Genomic_DNA"/>
</dbReference>
<dbReference type="HOGENOM" id="CLU_871753_0_0_1"/>
<organism evidence="3 4">
    <name type="scientific">Pyricularia oryzae (strain 70-15 / ATCC MYA-4617 / FGSC 8958)</name>
    <name type="common">Rice blast fungus</name>
    <name type="synonym">Magnaporthe oryzae</name>
    <dbReference type="NCBI Taxonomy" id="242507"/>
    <lineage>
        <taxon>Eukaryota</taxon>
        <taxon>Fungi</taxon>
        <taxon>Dikarya</taxon>
        <taxon>Ascomycota</taxon>
        <taxon>Pezizomycotina</taxon>
        <taxon>Sordariomycetes</taxon>
        <taxon>Sordariomycetidae</taxon>
        <taxon>Magnaporthales</taxon>
        <taxon>Pyriculariaceae</taxon>
        <taxon>Pyricularia</taxon>
    </lineage>
</organism>
<evidence type="ECO:0000313" key="4">
    <source>
        <dbReference type="Proteomes" id="UP000009058"/>
    </source>
</evidence>
<dbReference type="VEuPathDB" id="FungiDB:MGG_05852"/>
<dbReference type="AlphaFoldDB" id="G4N3P5"/>
<feature type="compositionally biased region" description="Basic and acidic residues" evidence="1">
    <location>
        <begin position="217"/>
        <end position="235"/>
    </location>
</feature>
<evidence type="ECO:0000313" key="3">
    <source>
        <dbReference type="EMBL" id="EHA51869.1"/>
    </source>
</evidence>
<accession>G4N3P5</accession>
<feature type="region of interest" description="Disordered" evidence="1">
    <location>
        <begin position="205"/>
        <end position="235"/>
    </location>
</feature>
<proteinExistence type="predicted"/>
<reference key="2">
    <citation type="submission" date="2011-05" db="EMBL/GenBank/DDBJ databases">
        <title>The Genome Sequence of Magnaporthe oryzae 70-15.</title>
        <authorList>
            <consortium name="The Broad Institute Genome Sequencing Platform"/>
            <person name="Ma L.-J."/>
            <person name="Dead R."/>
            <person name="Young S.K."/>
            <person name="Zeng Q."/>
            <person name="Gargeya S."/>
            <person name="Fitzgerald M."/>
            <person name="Haas B."/>
            <person name="Abouelleil A."/>
            <person name="Alvarado L."/>
            <person name="Arachchi H.M."/>
            <person name="Berlin A."/>
            <person name="Brown A."/>
            <person name="Chapman S.B."/>
            <person name="Chen Z."/>
            <person name="Dunbar C."/>
            <person name="Freedman E."/>
            <person name="Gearin G."/>
            <person name="Gellesch M."/>
            <person name="Goldberg J."/>
            <person name="Griggs A."/>
            <person name="Gujja S."/>
            <person name="Heiman D."/>
            <person name="Howarth C."/>
            <person name="Larson L."/>
            <person name="Lui A."/>
            <person name="MacDonald P.J.P."/>
            <person name="Mehta T."/>
            <person name="Montmayeur A."/>
            <person name="Murphy C."/>
            <person name="Neiman D."/>
            <person name="Pearson M."/>
            <person name="Priest M."/>
            <person name="Roberts A."/>
            <person name="Saif S."/>
            <person name="Shea T."/>
            <person name="Shenoy N."/>
            <person name="Sisk P."/>
            <person name="Stolte C."/>
            <person name="Sykes S."/>
            <person name="Yandava C."/>
            <person name="Wortman J."/>
            <person name="Nusbaum C."/>
            <person name="Birren B."/>
        </authorList>
    </citation>
    <scope>NUCLEOTIDE SEQUENCE</scope>
    <source>
        <strain>70-15</strain>
    </source>
</reference>
<dbReference type="OMA" id="NTEYGSP"/>
<dbReference type="KEGG" id="mgr:MGG_05852"/>
<sequence length="319" mass="35281">MGEWYLIIKNTEYGSPPCGLASGAKWRRTTASSGSGSWTKTLTPPPSTMPSRTSGAARGKRPRSSARAPRSKEEQINLMKEAYEHAASVLVWLGKDDTGLDGIETPINAAHKIIPEAVDDPARNRESAATVAPNLKTALELDLAPLWSLLLCHNWLERKWVFQEAIRDLTPEWLSSLWKAMTGERARLSDRIDFDWSDLFKPWSPGLTRGSTRGPRRGRESAVERRGRKPDDRGESQRICEYAQALLHCRGQTLHVTERGKGSNPAPSTSSPLTRGKDNPAGYRQQPPACAVEPTLVGNFVSMATNDRQLRCLDTGPSR</sequence>
<evidence type="ECO:0000256" key="1">
    <source>
        <dbReference type="SAM" id="MobiDB-lite"/>
    </source>
</evidence>
<keyword evidence="4" id="KW-1185">Reference proteome</keyword>
<reference evidence="3 4" key="1">
    <citation type="journal article" date="2005" name="Nature">
        <title>The genome sequence of the rice blast fungus Magnaporthe grisea.</title>
        <authorList>
            <person name="Dean R.A."/>
            <person name="Talbot N.J."/>
            <person name="Ebbole D.J."/>
            <person name="Farman M.L."/>
            <person name="Mitchell T.K."/>
            <person name="Orbach M.J."/>
            <person name="Thon M."/>
            <person name="Kulkarni R."/>
            <person name="Xu J.R."/>
            <person name="Pan H."/>
            <person name="Read N.D."/>
            <person name="Lee Y.H."/>
            <person name="Carbone I."/>
            <person name="Brown D."/>
            <person name="Oh Y.Y."/>
            <person name="Donofrio N."/>
            <person name="Jeong J.S."/>
            <person name="Soanes D.M."/>
            <person name="Djonovic S."/>
            <person name="Kolomiets E."/>
            <person name="Rehmeyer C."/>
            <person name="Li W."/>
            <person name="Harding M."/>
            <person name="Kim S."/>
            <person name="Lebrun M.H."/>
            <person name="Bohnert H."/>
            <person name="Coughlan S."/>
            <person name="Butler J."/>
            <person name="Calvo S."/>
            <person name="Ma L.J."/>
            <person name="Nicol R."/>
            <person name="Purcell S."/>
            <person name="Nusbaum C."/>
            <person name="Galagan J.E."/>
            <person name="Birren B.W."/>
        </authorList>
    </citation>
    <scope>NUCLEOTIDE SEQUENCE [LARGE SCALE GENOMIC DNA]</scope>
    <source>
        <strain evidence="4">70-15 / ATCC MYA-4617 / FGSC 8958</strain>
    </source>
</reference>
<protein>
    <recommendedName>
        <fullName evidence="2">Heterokaryon incompatibility domain-containing protein</fullName>
    </recommendedName>
</protein>
<feature type="region of interest" description="Disordered" evidence="1">
    <location>
        <begin position="24"/>
        <end position="73"/>
    </location>
</feature>
<feature type="compositionally biased region" description="Polar residues" evidence="1">
    <location>
        <begin position="29"/>
        <end position="38"/>
    </location>
</feature>
<feature type="domain" description="Heterokaryon incompatibility" evidence="2">
    <location>
        <begin position="71"/>
        <end position="164"/>
    </location>
</feature>
<dbReference type="GeneID" id="2684123"/>
<name>G4N3P5_PYRO7</name>
<dbReference type="InParanoid" id="G4N3P5"/>
<gene>
    <name evidence="3" type="ORF">MGG_05852</name>
</gene>
<dbReference type="RefSeq" id="XP_003711676.1">
    <property type="nucleotide sequence ID" value="XM_003711628.1"/>
</dbReference>
<dbReference type="Pfam" id="PF06985">
    <property type="entry name" value="HET"/>
    <property type="match status" value="1"/>
</dbReference>
<evidence type="ECO:0000259" key="2">
    <source>
        <dbReference type="Pfam" id="PF06985"/>
    </source>
</evidence>
<dbReference type="OrthoDB" id="2157530at2759"/>
<dbReference type="InterPro" id="IPR010730">
    <property type="entry name" value="HET"/>
</dbReference>
<feature type="region of interest" description="Disordered" evidence="1">
    <location>
        <begin position="255"/>
        <end position="287"/>
    </location>
</feature>
<dbReference type="Proteomes" id="UP000009058">
    <property type="component" value="Chromosome 3"/>
</dbReference>